<gene>
    <name evidence="2" type="ORF">KFL_000200560</name>
</gene>
<feature type="compositionally biased region" description="Polar residues" evidence="1">
    <location>
        <begin position="207"/>
        <end position="217"/>
    </location>
</feature>
<dbReference type="GO" id="GO:0009245">
    <property type="term" value="P:lipid A biosynthetic process"/>
    <property type="evidence" value="ECO:0000318"/>
    <property type="project" value="GO_Central"/>
</dbReference>
<dbReference type="AlphaFoldDB" id="A0A1Y1HK21"/>
<reference evidence="2 3" key="1">
    <citation type="journal article" date="2014" name="Nat. Commun.">
        <title>Klebsormidium flaccidum genome reveals primary factors for plant terrestrial adaptation.</title>
        <authorList>
            <person name="Hori K."/>
            <person name="Maruyama F."/>
            <person name="Fujisawa T."/>
            <person name="Togashi T."/>
            <person name="Yamamoto N."/>
            <person name="Seo M."/>
            <person name="Sato S."/>
            <person name="Yamada T."/>
            <person name="Mori H."/>
            <person name="Tajima N."/>
            <person name="Moriyama T."/>
            <person name="Ikeuchi M."/>
            <person name="Watanabe M."/>
            <person name="Wada H."/>
            <person name="Kobayashi K."/>
            <person name="Saito M."/>
            <person name="Masuda T."/>
            <person name="Sasaki-Sekimoto Y."/>
            <person name="Mashiguchi K."/>
            <person name="Awai K."/>
            <person name="Shimojima M."/>
            <person name="Masuda S."/>
            <person name="Iwai M."/>
            <person name="Nobusawa T."/>
            <person name="Narise T."/>
            <person name="Kondo S."/>
            <person name="Saito H."/>
            <person name="Sato R."/>
            <person name="Murakawa M."/>
            <person name="Ihara Y."/>
            <person name="Oshima-Yamada Y."/>
            <person name="Ohtaka K."/>
            <person name="Satoh M."/>
            <person name="Sonobe K."/>
            <person name="Ishii M."/>
            <person name="Ohtani R."/>
            <person name="Kanamori-Sato M."/>
            <person name="Honoki R."/>
            <person name="Miyazaki D."/>
            <person name="Mochizuki H."/>
            <person name="Umetsu J."/>
            <person name="Higashi K."/>
            <person name="Shibata D."/>
            <person name="Kamiya Y."/>
            <person name="Sato N."/>
            <person name="Nakamura Y."/>
            <person name="Tabata S."/>
            <person name="Ida S."/>
            <person name="Kurokawa K."/>
            <person name="Ohta H."/>
        </authorList>
    </citation>
    <scope>NUCLEOTIDE SEQUENCE [LARGE SCALE GENOMIC DNA]</scope>
    <source>
        <strain evidence="2 3">NIES-2285</strain>
    </source>
</reference>
<name>A0A1Y1HK21_KLENI</name>
<dbReference type="EMBL" id="DF236969">
    <property type="protein sequence ID" value="GAQ78904.1"/>
    <property type="molecule type" value="Genomic_DNA"/>
</dbReference>
<accession>A0A1Y1HK21</accession>
<dbReference type="Proteomes" id="UP000054558">
    <property type="component" value="Unassembled WGS sequence"/>
</dbReference>
<dbReference type="PANTHER" id="PTHR30372:SF5">
    <property type="entry name" value="LIPID-A-DISACCHARIDE SYNTHASE"/>
    <property type="match status" value="1"/>
</dbReference>
<dbReference type="OrthoDB" id="2020335at2759"/>
<evidence type="ECO:0000313" key="3">
    <source>
        <dbReference type="Proteomes" id="UP000054558"/>
    </source>
</evidence>
<evidence type="ECO:0000256" key="1">
    <source>
        <dbReference type="SAM" id="MobiDB-lite"/>
    </source>
</evidence>
<organism evidence="2 3">
    <name type="scientific">Klebsormidium nitens</name>
    <name type="common">Green alga</name>
    <name type="synonym">Ulothrix nitens</name>
    <dbReference type="NCBI Taxonomy" id="105231"/>
    <lineage>
        <taxon>Eukaryota</taxon>
        <taxon>Viridiplantae</taxon>
        <taxon>Streptophyta</taxon>
        <taxon>Klebsormidiophyceae</taxon>
        <taxon>Klebsormidiales</taxon>
        <taxon>Klebsormidiaceae</taxon>
        <taxon>Klebsormidium</taxon>
    </lineage>
</organism>
<proteinExistence type="predicted"/>
<feature type="region of interest" description="Disordered" evidence="1">
    <location>
        <begin position="188"/>
        <end position="224"/>
    </location>
</feature>
<dbReference type="GO" id="GO:0005543">
    <property type="term" value="F:phospholipid binding"/>
    <property type="evidence" value="ECO:0000318"/>
    <property type="project" value="GO_Central"/>
</dbReference>
<dbReference type="OMA" id="LGGDQFW"/>
<dbReference type="STRING" id="105231.A0A1Y1HK21"/>
<sequence>MQGLSSVAGSYDIVILTNGPGEVAAWVKPVVKALRRGFGEDREKLRISVVLSPCPHASQQEAALVRSFPEVDRCQEARHFTSLLVWGQTAEGWDWRKNGVSLFLGGDQFNALVLGWRLGYKTVLYAEEAVRWAWLADAYFLRNASLLTGVPSFAQKRCEIVGDLFVDAVSEDRKASFGETVAAANLNTPKQSFNTSRERQADVERSSAGSNESTNGAANLDLETAVPGTRDFSTEDADRIRSHSEAGTREQLKGHFTVGILPGSKPAKLGLGVPYFLAAVDRIRAESPDVRFVLPLAPTVSLEELAAQACPDRNPNIHQFGWTSANLALLASSHSSRFTPDPSGAPVAILTTPGGARVEVYHHFPAYDVFRECDVCLTTIGTNTAELGSLAVPMIVVLPTHSLEVFRGATGGIGGLLANLPGPVGDVAARVVNGALLKSAGFIAWPNRWAKEAVVPELVGRIEPNEVAAVVLDHMRNPAKLQSMKERLRSLNQGLAGEAASGEGAAERIAQHIKDLLEPRGQKPLLNG</sequence>
<dbReference type="InterPro" id="IPR003835">
    <property type="entry name" value="Glyco_trans_19"/>
</dbReference>
<keyword evidence="3" id="KW-1185">Reference proteome</keyword>
<feature type="compositionally biased region" description="Basic and acidic residues" evidence="1">
    <location>
        <begin position="196"/>
        <end position="205"/>
    </location>
</feature>
<dbReference type="SUPFAM" id="SSF53756">
    <property type="entry name" value="UDP-Glycosyltransferase/glycogen phosphorylase"/>
    <property type="match status" value="1"/>
</dbReference>
<protein>
    <submittedName>
        <fullName evidence="2">Lipid-A-disaccharide synthase</fullName>
    </submittedName>
</protein>
<dbReference type="GO" id="GO:0016020">
    <property type="term" value="C:membrane"/>
    <property type="evidence" value="ECO:0007669"/>
    <property type="project" value="GOC"/>
</dbReference>
<dbReference type="PANTHER" id="PTHR30372">
    <property type="entry name" value="LIPID-A-DISACCHARIDE SYNTHASE"/>
    <property type="match status" value="1"/>
</dbReference>
<dbReference type="GO" id="GO:0008915">
    <property type="term" value="F:lipid-A-disaccharide synthase activity"/>
    <property type="evidence" value="ECO:0007669"/>
    <property type="project" value="InterPro"/>
</dbReference>
<evidence type="ECO:0000313" key="2">
    <source>
        <dbReference type="EMBL" id="GAQ78904.1"/>
    </source>
</evidence>